<dbReference type="EMBL" id="CACVKT020001553">
    <property type="protein sequence ID" value="CAC5369038.1"/>
    <property type="molecule type" value="Genomic_DNA"/>
</dbReference>
<feature type="compositionally biased region" description="Basic and acidic residues" evidence="1">
    <location>
        <begin position="602"/>
        <end position="617"/>
    </location>
</feature>
<gene>
    <name evidence="2" type="ORF">MCOR_8368</name>
</gene>
<evidence type="ECO:0000256" key="1">
    <source>
        <dbReference type="SAM" id="MobiDB-lite"/>
    </source>
</evidence>
<protein>
    <submittedName>
        <fullName evidence="2">Uncharacterized protein</fullName>
    </submittedName>
</protein>
<evidence type="ECO:0000313" key="3">
    <source>
        <dbReference type="Proteomes" id="UP000507470"/>
    </source>
</evidence>
<name>A0A6J8AJ13_MYTCO</name>
<reference evidence="2 3" key="1">
    <citation type="submission" date="2020-06" db="EMBL/GenBank/DDBJ databases">
        <authorList>
            <person name="Li R."/>
            <person name="Bekaert M."/>
        </authorList>
    </citation>
    <scope>NUCLEOTIDE SEQUENCE [LARGE SCALE GENOMIC DNA]</scope>
    <source>
        <strain evidence="3">wild</strain>
    </source>
</reference>
<feature type="region of interest" description="Disordered" evidence="1">
    <location>
        <begin position="404"/>
        <end position="431"/>
    </location>
</feature>
<sequence length="807" mass="90868">MAMKRQLSDYLQGNNLPVSTDSGAVPLYRTQKISFKMFQQKETVHMKSLYPFLTKAQINSKVRELWKNMSRDEKQNFSKTVLTKTPTKSSPVTKQIRRIVSNSSKDKRSKCNIWKDLKTKETSPVYKSDFDSQNSTSSPNWLTETSAIPIAKDYSKTRNQPDNVIPEIIDETPNKQPGILKQTENIGYEEITPPSKKKTRVSFSPSKATTTTMLFEANSSPLSSSEEDSTLIRRSCNFDDIDNFSICIESDDPMSLATKLMIKEEVQETEKDNDQIKDVLVENNSKENRKKVDIINAIKFSKKSPKDKKSKNLSAKKITPEIMTTRITRSAQSISKPKNIQFTTPITFKSDKKLDSTKSDMSNFTTPLILKPNSNNLTSKSDLQQYTTPMMDDATMKQLLDEAKQAPKKRRSKGGGTHQIKGDIDSDGTTDLKKHKARTSLLCPDEVENNSIIDASGDAKVNITDNKYSDNEKATDSQLSIPKCSCEGNMPDVLDSDNEKARLSDFEVPFPPIGAYFRIPEEAQDVELSDSDNDNALETCKSNSIISVMETLKRMKEATWKQISPIKCSPIMSPKILSPALSGISQLSSASSDSKCSFVEPGHSKEASNDTEPENKEPVVQTDMNQNHKTTEETVSNHHKGKFTTSQNSPPKQENPSNNNKEDQNKLENISTSHEKNNIPLSHDMSSKQESTSNDEVKKENITITDMLSNCCPIEIIKENEDRNEIVLETKVVRTKKITRVARRKTPNKNQEMTNKDKQPLCELFYDLTPPEQKHTKHSNRRLIASAVTPGNSNFDSLFDTKTESIF</sequence>
<dbReference type="AlphaFoldDB" id="A0A6J8AJ13"/>
<feature type="compositionally biased region" description="Polar residues" evidence="1">
    <location>
        <begin position="643"/>
        <end position="659"/>
    </location>
</feature>
<keyword evidence="3" id="KW-1185">Reference proteome</keyword>
<dbReference type="Proteomes" id="UP000507470">
    <property type="component" value="Unassembled WGS sequence"/>
</dbReference>
<organism evidence="2 3">
    <name type="scientific">Mytilus coruscus</name>
    <name type="common">Sea mussel</name>
    <dbReference type="NCBI Taxonomy" id="42192"/>
    <lineage>
        <taxon>Eukaryota</taxon>
        <taxon>Metazoa</taxon>
        <taxon>Spiralia</taxon>
        <taxon>Lophotrochozoa</taxon>
        <taxon>Mollusca</taxon>
        <taxon>Bivalvia</taxon>
        <taxon>Autobranchia</taxon>
        <taxon>Pteriomorphia</taxon>
        <taxon>Mytilida</taxon>
        <taxon>Mytiloidea</taxon>
        <taxon>Mytilidae</taxon>
        <taxon>Mytilinae</taxon>
        <taxon>Mytilus</taxon>
    </lineage>
</organism>
<dbReference type="OrthoDB" id="6131915at2759"/>
<evidence type="ECO:0000313" key="2">
    <source>
        <dbReference type="EMBL" id="CAC5369038.1"/>
    </source>
</evidence>
<accession>A0A6J8AJ13</accession>
<proteinExistence type="predicted"/>
<feature type="region of interest" description="Disordered" evidence="1">
    <location>
        <begin position="592"/>
        <end position="696"/>
    </location>
</feature>